<protein>
    <submittedName>
        <fullName evidence="1">Uncharacterized protein</fullName>
    </submittedName>
</protein>
<accession>A0ACB1A0P9</accession>
<comment type="caution">
    <text evidence="1">The sequence shown here is derived from an EMBL/GenBank/DDBJ whole genome shotgun (WGS) entry which is preliminary data.</text>
</comment>
<keyword evidence="2" id="KW-1185">Reference proteome</keyword>
<name>A0ACB1A0P9_MELEN</name>
<gene>
    <name evidence="1" type="ORF">MENTE1834_LOCUS32409</name>
</gene>
<reference evidence="1" key="1">
    <citation type="submission" date="2023-11" db="EMBL/GenBank/DDBJ databases">
        <authorList>
            <person name="Poullet M."/>
        </authorList>
    </citation>
    <scope>NUCLEOTIDE SEQUENCE</scope>
    <source>
        <strain evidence="1">E1834</strain>
    </source>
</reference>
<dbReference type="EMBL" id="CAVMJV010000056">
    <property type="protein sequence ID" value="CAK5084990.1"/>
    <property type="molecule type" value="Genomic_DNA"/>
</dbReference>
<evidence type="ECO:0000313" key="1">
    <source>
        <dbReference type="EMBL" id="CAK5084990.1"/>
    </source>
</evidence>
<sequence length="78" mass="9118">MCHCLRKKPEKARSGLHNFFRIGYRVEKEFFRVGLGFGLCQLKGVSCQFLVTRDFPNLYILAFELNVSPDSIWLTNFN</sequence>
<proteinExistence type="predicted"/>
<evidence type="ECO:0000313" key="2">
    <source>
        <dbReference type="Proteomes" id="UP001497535"/>
    </source>
</evidence>
<organism evidence="1 2">
    <name type="scientific">Meloidogyne enterolobii</name>
    <name type="common">Root-knot nematode worm</name>
    <name type="synonym">Meloidogyne mayaguensis</name>
    <dbReference type="NCBI Taxonomy" id="390850"/>
    <lineage>
        <taxon>Eukaryota</taxon>
        <taxon>Metazoa</taxon>
        <taxon>Ecdysozoa</taxon>
        <taxon>Nematoda</taxon>
        <taxon>Chromadorea</taxon>
        <taxon>Rhabditida</taxon>
        <taxon>Tylenchina</taxon>
        <taxon>Tylenchomorpha</taxon>
        <taxon>Tylenchoidea</taxon>
        <taxon>Meloidogynidae</taxon>
        <taxon>Meloidogyninae</taxon>
        <taxon>Meloidogyne</taxon>
    </lineage>
</organism>
<dbReference type="Proteomes" id="UP001497535">
    <property type="component" value="Unassembled WGS sequence"/>
</dbReference>